<evidence type="ECO:0000313" key="2">
    <source>
        <dbReference type="EMBL" id="GLR87949.1"/>
    </source>
</evidence>
<dbReference type="Proteomes" id="UP001156905">
    <property type="component" value="Unassembled WGS sequence"/>
</dbReference>
<feature type="region of interest" description="Disordered" evidence="1">
    <location>
        <begin position="31"/>
        <end position="92"/>
    </location>
</feature>
<dbReference type="EMBL" id="BSOW01000016">
    <property type="protein sequence ID" value="GLR87949.1"/>
    <property type="molecule type" value="Genomic_DNA"/>
</dbReference>
<feature type="region of interest" description="Disordered" evidence="1">
    <location>
        <begin position="111"/>
        <end position="220"/>
    </location>
</feature>
<evidence type="ECO:0000256" key="1">
    <source>
        <dbReference type="SAM" id="MobiDB-lite"/>
    </source>
</evidence>
<protein>
    <submittedName>
        <fullName evidence="2">Uncharacterized protein</fullName>
    </submittedName>
</protein>
<comment type="caution">
    <text evidence="2">The sequence shown here is derived from an EMBL/GenBank/DDBJ whole genome shotgun (WGS) entry which is preliminary data.</text>
</comment>
<name>A0ABQ6B3C4_9BRAD</name>
<sequence length="263" mass="27366">MASPRAAAAANAIVGAASLESIVELPAAGAPATNTQMAASSVGARAEPTEAAASANQPSQYDDRVAPDKDSRDVARETIAPAPREWTAMEFPASSEAREIVHEVSSMKMDLIASDAPRSPAEAATASRGRPSRLAVVESAIAEKSGLEVLPRTQSRAAPDGPGEAAARMHLSRPGSVQASKEGVEASLSRAPDARSRDDRDGSARRPDRAIAAAPRGSAVRDRSVEVRIGVVTLEVHAPPQAAAPQAPARASFAPHRHYLRTW</sequence>
<feature type="compositionally biased region" description="Low complexity" evidence="1">
    <location>
        <begin position="44"/>
        <end position="55"/>
    </location>
</feature>
<accession>A0ABQ6B3C4</accession>
<feature type="compositionally biased region" description="Basic and acidic residues" evidence="1">
    <location>
        <begin position="192"/>
        <end position="209"/>
    </location>
</feature>
<feature type="compositionally biased region" description="Basic and acidic residues" evidence="1">
    <location>
        <begin position="61"/>
        <end position="76"/>
    </location>
</feature>
<reference evidence="3" key="1">
    <citation type="journal article" date="2019" name="Int. J. Syst. Evol. Microbiol.">
        <title>The Global Catalogue of Microorganisms (GCM) 10K type strain sequencing project: providing services to taxonomists for standard genome sequencing and annotation.</title>
        <authorList>
            <consortium name="The Broad Institute Genomics Platform"/>
            <consortium name="The Broad Institute Genome Sequencing Center for Infectious Disease"/>
            <person name="Wu L."/>
            <person name="Ma J."/>
        </authorList>
    </citation>
    <scope>NUCLEOTIDE SEQUENCE [LARGE SCALE GENOMIC DNA]</scope>
    <source>
        <strain evidence="3">NBRC 102520</strain>
    </source>
</reference>
<organism evidence="2 3">
    <name type="scientific">Bradyrhizobium iriomotense</name>
    <dbReference type="NCBI Taxonomy" id="441950"/>
    <lineage>
        <taxon>Bacteria</taxon>
        <taxon>Pseudomonadati</taxon>
        <taxon>Pseudomonadota</taxon>
        <taxon>Alphaproteobacteria</taxon>
        <taxon>Hyphomicrobiales</taxon>
        <taxon>Nitrobacteraceae</taxon>
        <taxon>Bradyrhizobium</taxon>
    </lineage>
</organism>
<proteinExistence type="predicted"/>
<keyword evidence="3" id="KW-1185">Reference proteome</keyword>
<evidence type="ECO:0000313" key="3">
    <source>
        <dbReference type="Proteomes" id="UP001156905"/>
    </source>
</evidence>
<gene>
    <name evidence="2" type="ORF">GCM10007857_46610</name>
</gene>